<evidence type="ECO:0000256" key="8">
    <source>
        <dbReference type="ARBA" id="ARBA00048501"/>
    </source>
</evidence>
<keyword evidence="3" id="KW-0436">Ligase</keyword>
<reference evidence="16 17" key="1">
    <citation type="submission" date="2019-12" db="EMBL/GenBank/DDBJ databases">
        <title>Streptomyces sp. strain T44 isolated from rhizosphere soil of Broussonetia papyrifera.</title>
        <authorList>
            <person name="Mo P."/>
        </authorList>
    </citation>
    <scope>NUCLEOTIDE SEQUENCE [LARGE SCALE GENOMIC DNA]</scope>
    <source>
        <strain evidence="16 17">T44</strain>
    </source>
</reference>
<dbReference type="Gene3D" id="3.30.700.40">
    <property type="match status" value="1"/>
</dbReference>
<evidence type="ECO:0000256" key="7">
    <source>
        <dbReference type="ARBA" id="ARBA00046317"/>
    </source>
</evidence>
<dbReference type="AlphaFoldDB" id="A0A6I6N0G3"/>
<name>A0A6I6N0G3_9ACTN</name>
<dbReference type="EMBL" id="CP047020">
    <property type="protein sequence ID" value="QHA04864.1"/>
    <property type="molecule type" value="Genomic_DNA"/>
</dbReference>
<dbReference type="PROSITE" id="PS00188">
    <property type="entry name" value="BIOTIN"/>
    <property type="match status" value="1"/>
</dbReference>
<accession>A0A6I6N0G3</accession>
<dbReference type="Pfam" id="PF02785">
    <property type="entry name" value="Biotin_carb_C"/>
    <property type="match status" value="1"/>
</dbReference>
<feature type="domain" description="ATP-grasp" evidence="14">
    <location>
        <begin position="120"/>
        <end position="314"/>
    </location>
</feature>
<organism evidence="16 17">
    <name type="scientific">Streptomyces broussonetiae</name>
    <dbReference type="NCBI Taxonomy" id="2686304"/>
    <lineage>
        <taxon>Bacteria</taxon>
        <taxon>Bacillati</taxon>
        <taxon>Actinomycetota</taxon>
        <taxon>Actinomycetes</taxon>
        <taxon>Kitasatosporales</taxon>
        <taxon>Streptomycetaceae</taxon>
        <taxon>Streptomyces</taxon>
    </lineage>
</organism>
<evidence type="ECO:0000259" key="15">
    <source>
        <dbReference type="PROSITE" id="PS50979"/>
    </source>
</evidence>
<dbReference type="EC" id="6.3.4.14" evidence="2"/>
<dbReference type="PANTHER" id="PTHR18866:SF33">
    <property type="entry name" value="METHYLCROTONOYL-COA CARBOXYLASE SUBUNIT ALPHA, MITOCHONDRIAL-RELATED"/>
    <property type="match status" value="1"/>
</dbReference>
<dbReference type="Gene3D" id="2.40.50.100">
    <property type="match status" value="1"/>
</dbReference>
<evidence type="ECO:0000256" key="5">
    <source>
        <dbReference type="ARBA" id="ARBA00022840"/>
    </source>
</evidence>
<dbReference type="GO" id="GO:0004075">
    <property type="term" value="F:biotin carboxylase activity"/>
    <property type="evidence" value="ECO:0007669"/>
    <property type="project" value="UniProtKB-EC"/>
</dbReference>
<evidence type="ECO:0000256" key="3">
    <source>
        <dbReference type="ARBA" id="ARBA00022598"/>
    </source>
</evidence>
<dbReference type="SUPFAM" id="SSF51230">
    <property type="entry name" value="Single hybrid motif"/>
    <property type="match status" value="1"/>
</dbReference>
<evidence type="ECO:0000313" key="16">
    <source>
        <dbReference type="EMBL" id="QHA04864.1"/>
    </source>
</evidence>
<evidence type="ECO:0000259" key="14">
    <source>
        <dbReference type="PROSITE" id="PS50975"/>
    </source>
</evidence>
<dbReference type="InterPro" id="IPR048429">
    <property type="entry name" value="MCC_alpha_BT"/>
</dbReference>
<dbReference type="InterPro" id="IPR011054">
    <property type="entry name" value="Rudment_hybrid_motif"/>
</dbReference>
<dbReference type="RefSeq" id="WP_158921026.1">
    <property type="nucleotide sequence ID" value="NZ_CP047020.1"/>
</dbReference>
<dbReference type="Pfam" id="PF21139">
    <property type="entry name" value="BT_MCC_alpha"/>
    <property type="match status" value="1"/>
</dbReference>
<dbReference type="FunFam" id="2.40.50.100:FF:000003">
    <property type="entry name" value="Acetyl-CoA carboxylase biotin carboxyl carrier protein"/>
    <property type="match status" value="1"/>
</dbReference>
<evidence type="ECO:0000259" key="13">
    <source>
        <dbReference type="PROSITE" id="PS50968"/>
    </source>
</evidence>
<dbReference type="PROSITE" id="PS00867">
    <property type="entry name" value="CPSASE_2"/>
    <property type="match status" value="1"/>
</dbReference>
<dbReference type="Pfam" id="PF00289">
    <property type="entry name" value="Biotin_carb_N"/>
    <property type="match status" value="1"/>
</dbReference>
<dbReference type="InterPro" id="IPR016185">
    <property type="entry name" value="PreATP-grasp_dom_sf"/>
</dbReference>
<dbReference type="SUPFAM" id="SSF51246">
    <property type="entry name" value="Rudiment single hybrid motif"/>
    <property type="match status" value="1"/>
</dbReference>
<evidence type="ECO:0000256" key="6">
    <source>
        <dbReference type="ARBA" id="ARBA00023267"/>
    </source>
</evidence>
<dbReference type="InterPro" id="IPR005482">
    <property type="entry name" value="Biotin_COase_C"/>
</dbReference>
<evidence type="ECO:0000256" key="2">
    <source>
        <dbReference type="ARBA" id="ARBA00013263"/>
    </source>
</evidence>
<evidence type="ECO:0000256" key="10">
    <source>
        <dbReference type="ARBA" id="ARBA00065901"/>
    </source>
</evidence>
<dbReference type="InterPro" id="IPR001882">
    <property type="entry name" value="Biotin_BS"/>
</dbReference>
<dbReference type="InterPro" id="IPR011764">
    <property type="entry name" value="Biotin_carboxylation_dom"/>
</dbReference>
<dbReference type="Gene3D" id="3.30.470.20">
    <property type="entry name" value="ATP-grasp fold, B domain"/>
    <property type="match status" value="1"/>
</dbReference>
<dbReference type="InterPro" id="IPR000089">
    <property type="entry name" value="Biotin_lipoyl"/>
</dbReference>
<evidence type="ECO:0000256" key="11">
    <source>
        <dbReference type="ARBA" id="ARBA00074050"/>
    </source>
</evidence>
<comment type="catalytic activity">
    <reaction evidence="8">
        <text>N(6)-biotinyl-L-lysyl-[protein] + hydrogencarbonate + ATP = N(6)-carboxybiotinyl-L-lysyl-[protein] + ADP + phosphate + H(+)</text>
        <dbReference type="Rhea" id="RHEA:13501"/>
        <dbReference type="Rhea" id="RHEA-COMP:10505"/>
        <dbReference type="Rhea" id="RHEA-COMP:10506"/>
        <dbReference type="ChEBI" id="CHEBI:15378"/>
        <dbReference type="ChEBI" id="CHEBI:17544"/>
        <dbReference type="ChEBI" id="CHEBI:30616"/>
        <dbReference type="ChEBI" id="CHEBI:43474"/>
        <dbReference type="ChEBI" id="CHEBI:83144"/>
        <dbReference type="ChEBI" id="CHEBI:83145"/>
        <dbReference type="ChEBI" id="CHEBI:456216"/>
        <dbReference type="EC" id="6.3.4.14"/>
    </reaction>
    <physiologicalReaction direction="left-to-right" evidence="8">
        <dbReference type="Rhea" id="RHEA:13502"/>
    </physiologicalReaction>
</comment>
<dbReference type="InterPro" id="IPR005479">
    <property type="entry name" value="CPAse_ATP-bd"/>
</dbReference>
<evidence type="ECO:0000313" key="17">
    <source>
        <dbReference type="Proteomes" id="UP000436138"/>
    </source>
</evidence>
<dbReference type="Proteomes" id="UP000436138">
    <property type="component" value="Chromosome"/>
</dbReference>
<evidence type="ECO:0000256" key="4">
    <source>
        <dbReference type="ARBA" id="ARBA00022741"/>
    </source>
</evidence>
<proteinExistence type="predicted"/>
<comment type="pathway">
    <text evidence="7">Amino-acid degradation; L-leucine degradation.</text>
</comment>
<protein>
    <recommendedName>
        <fullName evidence="11">Biotin-dependent 3-methylcrotonyl-coenzyme A carboxylase alpha1 subunit</fullName>
        <ecNumber evidence="2">6.3.4.14</ecNumber>
    </recommendedName>
</protein>
<dbReference type="GO" id="GO:0046872">
    <property type="term" value="F:metal ion binding"/>
    <property type="evidence" value="ECO:0007669"/>
    <property type="project" value="InterPro"/>
</dbReference>
<gene>
    <name evidence="16" type="ORF">GQF42_17570</name>
</gene>
<dbReference type="Pfam" id="PF02786">
    <property type="entry name" value="CPSase_L_D2"/>
    <property type="match status" value="1"/>
</dbReference>
<dbReference type="FunFam" id="3.30.470.20:FF:000028">
    <property type="entry name" value="Methylcrotonoyl-CoA carboxylase subunit alpha, mitochondrial"/>
    <property type="match status" value="1"/>
</dbReference>
<dbReference type="InterPro" id="IPR005481">
    <property type="entry name" value="BC-like_N"/>
</dbReference>
<dbReference type="PROSITE" id="PS50979">
    <property type="entry name" value="BC"/>
    <property type="match status" value="1"/>
</dbReference>
<dbReference type="InterPro" id="IPR011761">
    <property type="entry name" value="ATP-grasp"/>
</dbReference>
<keyword evidence="17" id="KW-1185">Reference proteome</keyword>
<dbReference type="KEGG" id="sbro:GQF42_17570"/>
<comment type="subunit">
    <text evidence="10">The biotin-dependent acyl-CoA carboxylase complex is composed of AccA1, which contains the biotin carboxylase (BC) and biotin carboxyl carrier protein (BCCP) domains, and AccD1, which contains the carboxyl transferase (CT) domain. The AccA1/AccD1 complex forms a dodecamer.</text>
</comment>
<dbReference type="FunFam" id="3.40.50.20:FF:000010">
    <property type="entry name" value="Propionyl-CoA carboxylase subunit alpha"/>
    <property type="match status" value="1"/>
</dbReference>
<keyword evidence="4 12" id="KW-0547">Nucleotide-binding</keyword>
<dbReference type="InterPro" id="IPR011053">
    <property type="entry name" value="Single_hybrid_motif"/>
</dbReference>
<feature type="domain" description="Biotin carboxylation" evidence="15">
    <location>
        <begin position="1"/>
        <end position="443"/>
    </location>
</feature>
<dbReference type="InterPro" id="IPR050856">
    <property type="entry name" value="Biotin_carboxylase_complex"/>
</dbReference>
<keyword evidence="5 12" id="KW-0067">ATP-binding</keyword>
<dbReference type="GO" id="GO:0005524">
    <property type="term" value="F:ATP binding"/>
    <property type="evidence" value="ECO:0007669"/>
    <property type="project" value="UniProtKB-UniRule"/>
</dbReference>
<keyword evidence="6" id="KW-0092">Biotin</keyword>
<dbReference type="PROSITE" id="PS50975">
    <property type="entry name" value="ATP_GRASP"/>
    <property type="match status" value="1"/>
</dbReference>
<dbReference type="PROSITE" id="PS50968">
    <property type="entry name" value="BIOTINYL_LIPOYL"/>
    <property type="match status" value="1"/>
</dbReference>
<dbReference type="SUPFAM" id="SSF56059">
    <property type="entry name" value="Glutathione synthetase ATP-binding domain-like"/>
    <property type="match status" value="1"/>
</dbReference>
<evidence type="ECO:0000256" key="12">
    <source>
        <dbReference type="PROSITE-ProRule" id="PRU00409"/>
    </source>
</evidence>
<evidence type="ECO:0000256" key="9">
    <source>
        <dbReference type="ARBA" id="ARBA00053351"/>
    </source>
</evidence>
<dbReference type="Pfam" id="PF00364">
    <property type="entry name" value="Biotin_lipoyl"/>
    <property type="match status" value="1"/>
</dbReference>
<sequence>MFDTVLVANRGEIAVRVIRTLRSLGVRSVAVFSDADADARHVREADTAVRIGPAPAAESYLSVERLLEAAARTGAQAVHPGYGFLAENAGFARACEEAGLVFIGPSADAIALMGDKIRAKETVKAAGVPVVPGGRDPELADAARELGAPVLLKPSAGGGGKGMRLVRDLTVLEEEIAAARREARASFGDDTLLVERWIDRPRHIEIQVLADGHGGVVHLGERECSLQRRHQKIIEEAPSVLLDEATRASMGEAAVQAARSCGYRGAGTVEFIVPGNDPTRYYFMEMNTRLQVEHPVTELVTGLDLVEWQLRVAAGEKLGFTQEDVTLTGHAVEARICAEDPARGFLPSGGTVLLLNEPQGDGVRTDSGLSEGTEVGSLYDPMLSKVIAYGPDRATALRRLRAALAQTVTLGVPTNAGFLRRLLAHPAVVRGDLDTGLVEREVDTLVPEEVPQEVYAAAALLRQAALAPADGSGWTNPFAAADGWRLGGRRAWTAHHLRVAGHEPVTVRVRSTPDGGSELLLPGTDRPVRGSGAVAPRPGTGHGFTFLLDGVCHTFAASPDGTWLGRDGDAWQVHDHDPVAASLTGAAHAGADSLTAPMPGTVTVVKVAVGDEVAAGQSLLVVEAMKMEHVISAPHAGTVAELDVVPGATVAMDQVLAVIAPHEEEGPVAP</sequence>
<dbReference type="CDD" id="cd06850">
    <property type="entry name" value="biotinyl_domain"/>
    <property type="match status" value="1"/>
</dbReference>
<dbReference type="SMART" id="SM00878">
    <property type="entry name" value="Biotin_carb_C"/>
    <property type="match status" value="1"/>
</dbReference>
<evidence type="ECO:0000256" key="1">
    <source>
        <dbReference type="ARBA" id="ARBA00001953"/>
    </source>
</evidence>
<comment type="function">
    <text evidence="9">Component of a biotin-dependent acyl-CoA carboxylase complex. This subunit catalyzes the ATP-dependent carboxylation of the biotin carried by the biotin carboxyl carrier (BCC) domain, resulting in the formation of carboxyl biotin. When associated with the beta1 subunit AccD1, is involved in branched amino-acid catabolism with methylcrotonyl coenzyme A as the substrate.</text>
</comment>
<feature type="domain" description="Lipoyl-binding" evidence="13">
    <location>
        <begin position="578"/>
        <end position="660"/>
    </location>
</feature>
<dbReference type="SUPFAM" id="SSF52440">
    <property type="entry name" value="PreATP-grasp domain"/>
    <property type="match status" value="1"/>
</dbReference>
<comment type="cofactor">
    <cofactor evidence="1">
        <name>biotin</name>
        <dbReference type="ChEBI" id="CHEBI:57586"/>
    </cofactor>
</comment>
<dbReference type="PANTHER" id="PTHR18866">
    <property type="entry name" value="CARBOXYLASE:PYRUVATE/ACETYL-COA/PROPIONYL-COA CARBOXYLASE"/>
    <property type="match status" value="1"/>
</dbReference>